<evidence type="ECO:0000313" key="2">
    <source>
        <dbReference type="Proteomes" id="UP000323632"/>
    </source>
</evidence>
<evidence type="ECO:0000313" key="1">
    <source>
        <dbReference type="EMBL" id="KAA5537056.1"/>
    </source>
</evidence>
<comment type="caution">
    <text evidence="1">The sequence shown here is derived from an EMBL/GenBank/DDBJ whole genome shotgun (WGS) entry which is preliminary data.</text>
</comment>
<proteinExistence type="predicted"/>
<gene>
    <name evidence="1" type="ORF">F0919_05115</name>
</gene>
<protein>
    <submittedName>
        <fullName evidence="1">Uncharacterized protein</fullName>
    </submittedName>
</protein>
<reference evidence="1 2" key="1">
    <citation type="submission" date="2019-09" db="EMBL/GenBank/DDBJ databases">
        <title>Genome sequence and assembly of Taibaiella sp.</title>
        <authorList>
            <person name="Chhetri G."/>
        </authorList>
    </citation>
    <scope>NUCLEOTIDE SEQUENCE [LARGE SCALE GENOMIC DNA]</scope>
    <source>
        <strain evidence="1 2">KVB11</strain>
    </source>
</reference>
<dbReference type="EMBL" id="VWSH01000001">
    <property type="protein sequence ID" value="KAA5537056.1"/>
    <property type="molecule type" value="Genomic_DNA"/>
</dbReference>
<dbReference type="Proteomes" id="UP000323632">
    <property type="component" value="Unassembled WGS sequence"/>
</dbReference>
<name>A0A5M6CPY6_9BACT</name>
<keyword evidence="2" id="KW-1185">Reference proteome</keyword>
<organism evidence="1 2">
    <name type="scientific">Taibaiella lutea</name>
    <dbReference type="NCBI Taxonomy" id="2608001"/>
    <lineage>
        <taxon>Bacteria</taxon>
        <taxon>Pseudomonadati</taxon>
        <taxon>Bacteroidota</taxon>
        <taxon>Chitinophagia</taxon>
        <taxon>Chitinophagales</taxon>
        <taxon>Chitinophagaceae</taxon>
        <taxon>Taibaiella</taxon>
    </lineage>
</organism>
<dbReference type="AlphaFoldDB" id="A0A5M6CPY6"/>
<sequence length="129" mass="14420">MNFKLQKLCELIKAYGGILPTESTTAVGGYSSFPVNTPAPNTTYNNQGQSTEPAYPAKGTWRDKIVFGLKSFGGPVTAKELSNYILHAEKSDDMKYIDSTTAQYLSFLDKEKRINCDRDNRPYKYSLTS</sequence>
<accession>A0A5M6CPY6</accession>